<dbReference type="EMBL" id="CP009110">
    <property type="protein sequence ID" value="AIJ23042.1"/>
    <property type="molecule type" value="Genomic_DNA"/>
</dbReference>
<sequence length="608" mass="69115">MSPFGLPLSLHAKEVRVAWVGRTSTEEHQDPRQSLLRQLERCKVVLPESWVIVCHFYDVESGRMELERRGRGTGYDRFDIPIARDGGIADLLGEAPKDSRRFDVVICESMSRIARKMYETLSVERELERADVPVFASNEPIMLTGGRAQQILQRRINQSVAEYEVLNMLELSWGGTCTHIREGYNIGKPPHGYVAKILRHPNAAKAEKGLTRSRLEPDGVRGETVTLIAKWRYYEQLGTDTIAERLNQDLDRHPPPEPPGGLRARNAWSKSSVRDILRNPKYTGYQVYNRRARRSRGGRNRHNPPELWVWSAEPVHEPLIPRWMWEAINEKPGLRERSRDGVGLKNDPRAKRTYRFRRRVLCDCGRRMMGHTRPGGVYYRCYPAGNNRGRPDKHEGHPPTVYMREDLIMAEVSRFFAERVFGPNRRELFLAALDTADDAASRDREEQRQRLRRRLADIASKQDNVLGQAESADPTDPFVQGLRQRYNALETERLALVGTLDGLDEIERDQPDRPHASQADLLDALPHLALNLHRAPAELLDRLFDLTQLTIQVHYAADEATLKVVLPAENVTAIGHLGAATSDVSRQAGDECREAPGQGLCASGECPR</sequence>
<dbReference type="Gene3D" id="3.90.1750.20">
    <property type="entry name" value="Putative Large Serine Recombinase, Chain B, Domain 2"/>
    <property type="match status" value="1"/>
</dbReference>
<dbReference type="Gene3D" id="3.40.50.1390">
    <property type="entry name" value="Resolvase, N-terminal catalytic domain"/>
    <property type="match status" value="1"/>
</dbReference>
<evidence type="ECO:0000313" key="2">
    <source>
        <dbReference type="EMBL" id="AIJ23042.1"/>
    </source>
</evidence>
<dbReference type="STRING" id="1068978.AMETH_2950"/>
<dbReference type="InterPro" id="IPR038109">
    <property type="entry name" value="DNA_bind_recomb_sf"/>
</dbReference>
<protein>
    <submittedName>
        <fullName evidence="2">Recombinase</fullName>
    </submittedName>
</protein>
<evidence type="ECO:0000313" key="3">
    <source>
        <dbReference type="Proteomes" id="UP000062973"/>
    </source>
</evidence>
<dbReference type="HOGENOM" id="CLU_417896_0_0_11"/>
<dbReference type="InterPro" id="IPR036162">
    <property type="entry name" value="Resolvase-like_N_sf"/>
</dbReference>
<dbReference type="PANTHER" id="PTHR30461:SF23">
    <property type="entry name" value="DNA RECOMBINASE-RELATED"/>
    <property type="match status" value="1"/>
</dbReference>
<dbReference type="GO" id="GO:0003677">
    <property type="term" value="F:DNA binding"/>
    <property type="evidence" value="ECO:0007669"/>
    <property type="project" value="InterPro"/>
</dbReference>
<organism evidence="2 3">
    <name type="scientific">Amycolatopsis methanolica 239</name>
    <dbReference type="NCBI Taxonomy" id="1068978"/>
    <lineage>
        <taxon>Bacteria</taxon>
        <taxon>Bacillati</taxon>
        <taxon>Actinomycetota</taxon>
        <taxon>Actinomycetes</taxon>
        <taxon>Pseudonocardiales</taxon>
        <taxon>Pseudonocardiaceae</taxon>
        <taxon>Amycolatopsis</taxon>
        <taxon>Amycolatopsis methanolica group</taxon>
    </lineage>
</organism>
<reference evidence="2 3" key="1">
    <citation type="submission" date="2014-07" db="EMBL/GenBank/DDBJ databases">
        <title>Whole Genome Sequence of the Amycolatopsis methanolica 239.</title>
        <authorList>
            <person name="Tang B."/>
        </authorList>
    </citation>
    <scope>NUCLEOTIDE SEQUENCE [LARGE SCALE GENOMIC DNA]</scope>
    <source>
        <strain evidence="2 3">239</strain>
    </source>
</reference>
<proteinExistence type="predicted"/>
<name>A0A076MZL7_AMYME</name>
<dbReference type="PANTHER" id="PTHR30461">
    <property type="entry name" value="DNA-INVERTASE FROM LAMBDOID PROPHAGE"/>
    <property type="match status" value="1"/>
</dbReference>
<dbReference type="InterPro" id="IPR011109">
    <property type="entry name" value="DNA_bind_recombinase_dom"/>
</dbReference>
<evidence type="ECO:0000259" key="1">
    <source>
        <dbReference type="SMART" id="SM00857"/>
    </source>
</evidence>
<dbReference type="InterPro" id="IPR050639">
    <property type="entry name" value="SSR_resolvase"/>
</dbReference>
<dbReference type="eggNOG" id="COG1961">
    <property type="taxonomic scope" value="Bacteria"/>
</dbReference>
<dbReference type="SUPFAM" id="SSF53041">
    <property type="entry name" value="Resolvase-like"/>
    <property type="match status" value="1"/>
</dbReference>
<dbReference type="Proteomes" id="UP000062973">
    <property type="component" value="Chromosome"/>
</dbReference>
<accession>A0A076MZL7</accession>
<dbReference type="GO" id="GO:0000150">
    <property type="term" value="F:DNA strand exchange activity"/>
    <property type="evidence" value="ECO:0007669"/>
    <property type="project" value="InterPro"/>
</dbReference>
<dbReference type="InterPro" id="IPR006119">
    <property type="entry name" value="Resolv_N"/>
</dbReference>
<dbReference type="KEGG" id="amq:AMETH_2950"/>
<feature type="domain" description="Resolvase/invertase-type recombinase catalytic" evidence="1">
    <location>
        <begin position="17"/>
        <end position="185"/>
    </location>
</feature>
<dbReference type="CDD" id="cd00338">
    <property type="entry name" value="Ser_Recombinase"/>
    <property type="match status" value="1"/>
</dbReference>
<gene>
    <name evidence="2" type="ORF">AMETH_2950</name>
</gene>
<keyword evidence="3" id="KW-1185">Reference proteome</keyword>
<dbReference type="AlphaFoldDB" id="A0A076MZL7"/>
<dbReference type="SMART" id="SM00857">
    <property type="entry name" value="Resolvase"/>
    <property type="match status" value="1"/>
</dbReference>
<dbReference type="Pfam" id="PF07508">
    <property type="entry name" value="Recombinase"/>
    <property type="match status" value="1"/>
</dbReference>